<dbReference type="InterPro" id="IPR039327">
    <property type="entry name" value="CON7-like"/>
</dbReference>
<comment type="caution">
    <text evidence="4">The sequence shown here is derived from an EMBL/GenBank/DDBJ whole genome shotgun (WGS) entry which is preliminary data.</text>
</comment>
<dbReference type="Proteomes" id="UP000814176">
    <property type="component" value="Unassembled WGS sequence"/>
</dbReference>
<dbReference type="PROSITE" id="PS00028">
    <property type="entry name" value="ZINC_FINGER_C2H2_1"/>
    <property type="match status" value="1"/>
</dbReference>
<keyword evidence="1" id="KW-0863">Zinc-finger</keyword>
<accession>A0ABQ8KMQ9</accession>
<gene>
    <name evidence="4" type="ORF">C8Q71DRAFT_702964</name>
</gene>
<evidence type="ECO:0000256" key="1">
    <source>
        <dbReference type="PROSITE-ProRule" id="PRU00042"/>
    </source>
</evidence>
<evidence type="ECO:0000259" key="3">
    <source>
        <dbReference type="PROSITE" id="PS50157"/>
    </source>
</evidence>
<dbReference type="Gene3D" id="3.30.160.60">
    <property type="entry name" value="Classic Zinc Finger"/>
    <property type="match status" value="1"/>
</dbReference>
<dbReference type="EMBL" id="JADCUA010000005">
    <property type="protein sequence ID" value="KAH9839703.1"/>
    <property type="molecule type" value="Genomic_DNA"/>
</dbReference>
<evidence type="ECO:0000313" key="5">
    <source>
        <dbReference type="Proteomes" id="UP000814176"/>
    </source>
</evidence>
<feature type="non-terminal residue" evidence="4">
    <location>
        <position position="194"/>
    </location>
</feature>
<name>A0ABQ8KMQ9_9APHY</name>
<dbReference type="PANTHER" id="PTHR36167">
    <property type="entry name" value="C2H2 FINGER DOMAIN TRANSCRIPTION FACTOR (EUROFUNG)-RELATED"/>
    <property type="match status" value="1"/>
</dbReference>
<proteinExistence type="predicted"/>
<evidence type="ECO:0000313" key="4">
    <source>
        <dbReference type="EMBL" id="KAH9839703.1"/>
    </source>
</evidence>
<dbReference type="PROSITE" id="PS50157">
    <property type="entry name" value="ZINC_FINGER_C2H2_2"/>
    <property type="match status" value="1"/>
</dbReference>
<feature type="region of interest" description="Disordered" evidence="2">
    <location>
        <begin position="1"/>
        <end position="115"/>
    </location>
</feature>
<feature type="compositionally biased region" description="Low complexity" evidence="2">
    <location>
        <begin position="100"/>
        <end position="111"/>
    </location>
</feature>
<dbReference type="GeneID" id="72001016"/>
<feature type="compositionally biased region" description="Basic and acidic residues" evidence="2">
    <location>
        <begin position="175"/>
        <end position="194"/>
    </location>
</feature>
<dbReference type="PANTHER" id="PTHR36167:SF3">
    <property type="entry name" value="C2H2 FINGER DOMAIN TRANSCRIPTION FACTOR (EUROFUNG)-RELATED"/>
    <property type="match status" value="1"/>
</dbReference>
<reference evidence="4 5" key="1">
    <citation type="journal article" date="2021" name="Environ. Microbiol.">
        <title>Gene family expansions and transcriptome signatures uncover fungal adaptations to wood decay.</title>
        <authorList>
            <person name="Hage H."/>
            <person name="Miyauchi S."/>
            <person name="Viragh M."/>
            <person name="Drula E."/>
            <person name="Min B."/>
            <person name="Chaduli D."/>
            <person name="Navarro D."/>
            <person name="Favel A."/>
            <person name="Norest M."/>
            <person name="Lesage-Meessen L."/>
            <person name="Balint B."/>
            <person name="Merenyi Z."/>
            <person name="de Eugenio L."/>
            <person name="Morin E."/>
            <person name="Martinez A.T."/>
            <person name="Baldrian P."/>
            <person name="Stursova M."/>
            <person name="Martinez M.J."/>
            <person name="Novotny C."/>
            <person name="Magnuson J.K."/>
            <person name="Spatafora J.W."/>
            <person name="Maurice S."/>
            <person name="Pangilinan J."/>
            <person name="Andreopoulos W."/>
            <person name="LaButti K."/>
            <person name="Hundley H."/>
            <person name="Na H."/>
            <person name="Kuo A."/>
            <person name="Barry K."/>
            <person name="Lipzen A."/>
            <person name="Henrissat B."/>
            <person name="Riley R."/>
            <person name="Ahrendt S."/>
            <person name="Nagy L.G."/>
            <person name="Grigoriev I.V."/>
            <person name="Martin F."/>
            <person name="Rosso M.N."/>
        </authorList>
    </citation>
    <scope>NUCLEOTIDE SEQUENCE [LARGE SCALE GENOMIC DNA]</scope>
    <source>
        <strain evidence="4 5">CIRM-BRFM 1785</strain>
    </source>
</reference>
<keyword evidence="5" id="KW-1185">Reference proteome</keyword>
<evidence type="ECO:0000256" key="2">
    <source>
        <dbReference type="SAM" id="MobiDB-lite"/>
    </source>
</evidence>
<keyword evidence="1" id="KW-0862">Zinc</keyword>
<feature type="domain" description="C2H2-type" evidence="3">
    <location>
        <begin position="144"/>
        <end position="175"/>
    </location>
</feature>
<feature type="region of interest" description="Disordered" evidence="2">
    <location>
        <begin position="168"/>
        <end position="194"/>
    </location>
</feature>
<sequence>MGSGSSGSLTDGYGATPSSWPGPLKHDLTEGPAPVSPVYAGSVSGSEGASGSPPLPGSRLGPGSQTQQTRPGAPQGPGARTQPTQAQTVAGGHTAGQGQGLQAPGPGQTQQRTANGKTYSFVSLPGNAVKKRPRRRYDEIERLYQCSWPNCAKAYGTLNHLNAHVTMQKHGPKRSPGEFKELRKQWRQAKKEQE</sequence>
<protein>
    <recommendedName>
        <fullName evidence="3">C2H2-type domain-containing protein</fullName>
    </recommendedName>
</protein>
<dbReference type="InterPro" id="IPR013087">
    <property type="entry name" value="Znf_C2H2_type"/>
</dbReference>
<dbReference type="RefSeq" id="XP_047781353.1">
    <property type="nucleotide sequence ID" value="XM_047920284.1"/>
</dbReference>
<organism evidence="4 5">
    <name type="scientific">Rhodofomes roseus</name>
    <dbReference type="NCBI Taxonomy" id="34475"/>
    <lineage>
        <taxon>Eukaryota</taxon>
        <taxon>Fungi</taxon>
        <taxon>Dikarya</taxon>
        <taxon>Basidiomycota</taxon>
        <taxon>Agaricomycotina</taxon>
        <taxon>Agaricomycetes</taxon>
        <taxon>Polyporales</taxon>
        <taxon>Rhodofomes</taxon>
    </lineage>
</organism>
<keyword evidence="1" id="KW-0479">Metal-binding</keyword>
<feature type="compositionally biased region" description="Low complexity" evidence="2">
    <location>
        <begin position="41"/>
        <end position="64"/>
    </location>
</feature>